<evidence type="ECO:0000256" key="2">
    <source>
        <dbReference type="SAM" id="MobiDB-lite"/>
    </source>
</evidence>
<proteinExistence type="predicted"/>
<feature type="domain" description="EF-hand" evidence="3">
    <location>
        <begin position="692"/>
        <end position="727"/>
    </location>
</feature>
<evidence type="ECO:0000313" key="4">
    <source>
        <dbReference type="EMBL" id="KAL1550592.1"/>
    </source>
</evidence>
<dbReference type="Pfam" id="PF19256">
    <property type="entry name" value="LAIKA"/>
    <property type="match status" value="1"/>
</dbReference>
<sequence length="763" mass="85787">MRYAKDVANLDLSNCQRWNRFLEIHYERVGKDGFSSHREVTVLYVPDISDCLPSIESWCDQWISHKKAVAERDRQLNLKNEKSGQKDDVAKDKKKAELVKTSTAKVGKKEEPSSTGNAGYDNPKVKDTQKPKAEEKLDSQEVKEKEIKKPVENTDAIGSTEDGKNVKTDMVEGTSDQKAVGAKTGKKKIIKRIIKKKVATKKQITEDPTKQNDVPDKEDVGGKSIISDVDGKKDGLSSDPPAIKTFIRKKIVKKATGTELEKNEGTNPEVKTVNESVGVEDKTMVKSEAGSSEVIEQSGKKKTVKRKVIKRVLKKKAVPCDANNKVGEDDTIKVIQPEQIKGEQDEKANENQKNEVITTDDNSPSIKPTVSSEKQEQQVEKKGDSENLSPSTVDATSIHQKASQSDNATKSNGKKAQKDDKKRKKIERKESNSKANKVVKEKWKTDELPRYPGVILQTKGSTDSKLRSVSLSLNSLLDYSNKDLEESNFELSVFAESFYEMLQYEMGCRLWTFLQKLRVKFVVKRKQGKRERQEISKNENQEGSSSKRAKTIIKDAEDIKPIKIEGKDDACQEDSNIVKEEATATQKVVDPKIEAEIEEEDPEEDPEEDAEMPDASHHQVPPEEARPLFVTLLKLPEAEKIGSDVVGDTDRIEQNKTQETAEQTPETPINHDINNKTKVAKVESETKPTKGAVDKELLQAFRFFDRNRVGHIRVEDLRVIIHNLGKFLSNRDVKELVQSALLESNTGRDDRILYEKLVKISGL</sequence>
<dbReference type="Pfam" id="PF14443">
    <property type="entry name" value="DBC1"/>
    <property type="match status" value="1"/>
</dbReference>
<dbReference type="InterPro" id="IPR011992">
    <property type="entry name" value="EF-hand-dom_pair"/>
</dbReference>
<feature type="compositionally biased region" description="Basic and acidic residues" evidence="2">
    <location>
        <begin position="427"/>
        <end position="438"/>
    </location>
</feature>
<keyword evidence="1" id="KW-0175">Coiled coil</keyword>
<feature type="compositionally biased region" description="Polar residues" evidence="2">
    <location>
        <begin position="386"/>
        <end position="409"/>
    </location>
</feature>
<feature type="region of interest" description="Disordered" evidence="2">
    <location>
        <begin position="257"/>
        <end position="302"/>
    </location>
</feature>
<dbReference type="Proteomes" id="UP001567538">
    <property type="component" value="Unassembled WGS sequence"/>
</dbReference>
<organism evidence="4 5">
    <name type="scientific">Salvia divinorum</name>
    <name type="common">Maria pastora</name>
    <name type="synonym">Diviner's sage</name>
    <dbReference type="NCBI Taxonomy" id="28513"/>
    <lineage>
        <taxon>Eukaryota</taxon>
        <taxon>Viridiplantae</taxon>
        <taxon>Streptophyta</taxon>
        <taxon>Embryophyta</taxon>
        <taxon>Tracheophyta</taxon>
        <taxon>Spermatophyta</taxon>
        <taxon>Magnoliopsida</taxon>
        <taxon>eudicotyledons</taxon>
        <taxon>Gunneridae</taxon>
        <taxon>Pentapetalae</taxon>
        <taxon>asterids</taxon>
        <taxon>lamiids</taxon>
        <taxon>Lamiales</taxon>
        <taxon>Lamiaceae</taxon>
        <taxon>Nepetoideae</taxon>
        <taxon>Mentheae</taxon>
        <taxon>Salviinae</taxon>
        <taxon>Salvia</taxon>
        <taxon>Salvia subgen. Calosphace</taxon>
    </lineage>
</organism>
<gene>
    <name evidence="4" type="ORF">AAHA92_18535</name>
</gene>
<feature type="region of interest" description="Disordered" evidence="2">
    <location>
        <begin position="77"/>
        <end position="170"/>
    </location>
</feature>
<dbReference type="PANTHER" id="PTHR14304">
    <property type="entry name" value="CELL DIVISION CYCLE AND APOPTOSIS REGULATOR PROTEIN"/>
    <property type="match status" value="1"/>
</dbReference>
<evidence type="ECO:0000313" key="5">
    <source>
        <dbReference type="Proteomes" id="UP001567538"/>
    </source>
</evidence>
<dbReference type="PROSITE" id="PS50222">
    <property type="entry name" value="EF_HAND_2"/>
    <property type="match status" value="1"/>
</dbReference>
<dbReference type="InterPro" id="IPR025224">
    <property type="entry name" value="CCAR1/CCAR2"/>
</dbReference>
<feature type="compositionally biased region" description="Basic and acidic residues" evidence="2">
    <location>
        <begin position="530"/>
        <end position="540"/>
    </location>
</feature>
<dbReference type="Gene3D" id="1.10.238.10">
    <property type="entry name" value="EF-hand"/>
    <property type="match status" value="1"/>
</dbReference>
<feature type="compositionally biased region" description="Basic and acidic residues" evidence="2">
    <location>
        <begin position="161"/>
        <end position="170"/>
    </location>
</feature>
<feature type="compositionally biased region" description="Basic and acidic residues" evidence="2">
    <location>
        <begin position="373"/>
        <end position="385"/>
    </location>
</feature>
<dbReference type="InterPro" id="IPR002048">
    <property type="entry name" value="EF_hand_dom"/>
</dbReference>
<dbReference type="SMART" id="SM01122">
    <property type="entry name" value="DBC1"/>
    <property type="match status" value="1"/>
</dbReference>
<reference evidence="4 5" key="1">
    <citation type="submission" date="2024-06" db="EMBL/GenBank/DDBJ databases">
        <title>A chromosome level genome sequence of Diviner's sage (Salvia divinorum).</title>
        <authorList>
            <person name="Ford S.A."/>
            <person name="Ro D.-K."/>
            <person name="Ness R.W."/>
            <person name="Phillips M.A."/>
        </authorList>
    </citation>
    <scope>NUCLEOTIDE SEQUENCE [LARGE SCALE GENOMIC DNA]</scope>
    <source>
        <strain evidence="4">SAF-2024a</strain>
        <tissue evidence="4">Leaf</tissue>
    </source>
</reference>
<evidence type="ECO:0000259" key="3">
    <source>
        <dbReference type="PROSITE" id="PS50222"/>
    </source>
</evidence>
<comment type="caution">
    <text evidence="4">The sequence shown here is derived from an EMBL/GenBank/DDBJ whole genome shotgun (WGS) entry which is preliminary data.</text>
</comment>
<feature type="region of interest" description="Disordered" evidence="2">
    <location>
        <begin position="318"/>
        <end position="438"/>
    </location>
</feature>
<accession>A0ABD1H2X3</accession>
<dbReference type="InterPro" id="IPR045353">
    <property type="entry name" value="LAIKA"/>
</dbReference>
<keyword evidence="5" id="KW-1185">Reference proteome</keyword>
<name>A0ABD1H2X3_SALDI</name>
<feature type="compositionally biased region" description="Basic and acidic residues" evidence="2">
    <location>
        <begin position="340"/>
        <end position="353"/>
    </location>
</feature>
<protein>
    <submittedName>
        <fullName evidence="4">Protein SHORT ROOT IN SALT MEDIUM 1-like</fullName>
    </submittedName>
</protein>
<dbReference type="EMBL" id="JBEAFC010000007">
    <property type="protein sequence ID" value="KAL1550592.1"/>
    <property type="molecule type" value="Genomic_DNA"/>
</dbReference>
<dbReference type="SUPFAM" id="SSF47473">
    <property type="entry name" value="EF-hand"/>
    <property type="match status" value="1"/>
</dbReference>
<feature type="region of interest" description="Disordered" evidence="2">
    <location>
        <begin position="198"/>
        <end position="241"/>
    </location>
</feature>
<feature type="compositionally biased region" description="Polar residues" evidence="2">
    <location>
        <begin position="354"/>
        <end position="372"/>
    </location>
</feature>
<feature type="compositionally biased region" description="Basic and acidic residues" evidence="2">
    <location>
        <begin position="77"/>
        <end position="98"/>
    </location>
</feature>
<feature type="compositionally biased region" description="Basic and acidic residues" evidence="2">
    <location>
        <begin position="203"/>
        <end position="221"/>
    </location>
</feature>
<dbReference type="AlphaFoldDB" id="A0ABD1H2X3"/>
<evidence type="ECO:0000256" key="1">
    <source>
        <dbReference type="ARBA" id="ARBA00023054"/>
    </source>
</evidence>
<feature type="compositionally biased region" description="Basic and acidic residues" evidence="2">
    <location>
        <begin position="123"/>
        <end position="152"/>
    </location>
</feature>
<dbReference type="FunFam" id="1.10.238.10:FF:000157">
    <property type="entry name" value="ATP/GTP-binding protein family"/>
    <property type="match status" value="1"/>
</dbReference>
<dbReference type="PANTHER" id="PTHR14304:SF11">
    <property type="entry name" value="SAP DOMAIN-CONTAINING PROTEIN"/>
    <property type="match status" value="1"/>
</dbReference>
<dbReference type="InterPro" id="IPR025954">
    <property type="entry name" value="DBC1/CARP1_inactive_NUDIX"/>
</dbReference>
<feature type="compositionally biased region" description="Acidic residues" evidence="2">
    <location>
        <begin position="596"/>
        <end position="612"/>
    </location>
</feature>
<feature type="region of interest" description="Disordered" evidence="2">
    <location>
        <begin position="530"/>
        <end position="552"/>
    </location>
</feature>
<feature type="region of interest" description="Disordered" evidence="2">
    <location>
        <begin position="579"/>
        <end position="622"/>
    </location>
</feature>